<accession>A0A7S4M6R0</accession>
<dbReference type="GO" id="GO:0046872">
    <property type="term" value="F:metal ion binding"/>
    <property type="evidence" value="ECO:0007669"/>
    <property type="project" value="UniProtKB-KW"/>
</dbReference>
<comment type="similarity">
    <text evidence="2">Belongs to the peptidase M20A family. ArgE subfamily.</text>
</comment>
<dbReference type="CDD" id="cd03894">
    <property type="entry name" value="M20_ArgE"/>
    <property type="match status" value="1"/>
</dbReference>
<dbReference type="InterPro" id="IPR011650">
    <property type="entry name" value="Peptidase_M20_dimer"/>
</dbReference>
<gene>
    <name evidence="10" type="ORF">VSP0166_LOCUS2585</name>
</gene>
<dbReference type="Gene3D" id="3.40.630.10">
    <property type="entry name" value="Zn peptidases"/>
    <property type="match status" value="1"/>
</dbReference>
<feature type="domain" description="Peptidase M20 dimerisation" evidence="9">
    <location>
        <begin position="173"/>
        <end position="283"/>
    </location>
</feature>
<dbReference type="Pfam" id="PF07687">
    <property type="entry name" value="M20_dimer"/>
    <property type="match status" value="1"/>
</dbReference>
<dbReference type="SUPFAM" id="SSF53187">
    <property type="entry name" value="Zn-dependent exopeptidases"/>
    <property type="match status" value="1"/>
</dbReference>
<protein>
    <recommendedName>
        <fullName evidence="9">Peptidase M20 dimerisation domain-containing protein</fullName>
    </recommendedName>
</protein>
<dbReference type="GO" id="GO:0008777">
    <property type="term" value="F:acetylornithine deacetylase activity"/>
    <property type="evidence" value="ECO:0007669"/>
    <property type="project" value="TreeGrafter"/>
</dbReference>
<dbReference type="PROSITE" id="PS00759">
    <property type="entry name" value="ARGE_DAPE_CPG2_2"/>
    <property type="match status" value="1"/>
</dbReference>
<keyword evidence="4" id="KW-0055">Arginine biosynthesis</keyword>
<keyword evidence="6" id="KW-0479">Metal-binding</keyword>
<keyword evidence="3" id="KW-0963">Cytoplasm</keyword>
<evidence type="ECO:0000256" key="4">
    <source>
        <dbReference type="ARBA" id="ARBA00022571"/>
    </source>
</evidence>
<dbReference type="AlphaFoldDB" id="A0A7S4M6R0"/>
<proteinExistence type="inferred from homology"/>
<dbReference type="NCBIfam" id="NF005710">
    <property type="entry name" value="PRK07522.1"/>
    <property type="match status" value="1"/>
</dbReference>
<evidence type="ECO:0000256" key="8">
    <source>
        <dbReference type="ARBA" id="ARBA00022833"/>
    </source>
</evidence>
<evidence type="ECO:0000256" key="5">
    <source>
        <dbReference type="ARBA" id="ARBA00022605"/>
    </source>
</evidence>
<evidence type="ECO:0000313" key="10">
    <source>
        <dbReference type="EMBL" id="CAE2204302.1"/>
    </source>
</evidence>
<dbReference type="Gene3D" id="3.30.70.360">
    <property type="match status" value="1"/>
</dbReference>
<dbReference type="SUPFAM" id="SSF55031">
    <property type="entry name" value="Bacterial exopeptidase dimerisation domain"/>
    <property type="match status" value="1"/>
</dbReference>
<keyword evidence="5" id="KW-0028">Amino-acid biosynthesis</keyword>
<dbReference type="PANTHER" id="PTHR43808">
    <property type="entry name" value="ACETYLORNITHINE DEACETYLASE"/>
    <property type="match status" value="1"/>
</dbReference>
<reference evidence="10" key="1">
    <citation type="submission" date="2021-01" db="EMBL/GenBank/DDBJ databases">
        <authorList>
            <person name="Corre E."/>
            <person name="Pelletier E."/>
            <person name="Niang G."/>
            <person name="Scheremetjew M."/>
            <person name="Finn R."/>
            <person name="Kale V."/>
            <person name="Holt S."/>
            <person name="Cochrane G."/>
            <person name="Meng A."/>
            <person name="Brown T."/>
            <person name="Cohen L."/>
        </authorList>
    </citation>
    <scope>NUCLEOTIDE SEQUENCE</scope>
    <source>
        <strain evidence="10">DIVA3 518/3/11/1/6</strain>
    </source>
</reference>
<evidence type="ECO:0000256" key="1">
    <source>
        <dbReference type="ARBA" id="ARBA00001947"/>
    </source>
</evidence>
<name>A0A7S4M6R0_9EUKA</name>
<dbReference type="InterPro" id="IPR050072">
    <property type="entry name" value="Peptidase_M20A"/>
</dbReference>
<dbReference type="NCBIfam" id="TIGR01892">
    <property type="entry name" value="AcOrn-deacetyl"/>
    <property type="match status" value="1"/>
</dbReference>
<dbReference type="GO" id="GO:0006526">
    <property type="term" value="P:L-arginine biosynthetic process"/>
    <property type="evidence" value="ECO:0007669"/>
    <property type="project" value="UniProtKB-KW"/>
</dbReference>
<evidence type="ECO:0000256" key="6">
    <source>
        <dbReference type="ARBA" id="ARBA00022723"/>
    </source>
</evidence>
<evidence type="ECO:0000256" key="2">
    <source>
        <dbReference type="ARBA" id="ARBA00005691"/>
    </source>
</evidence>
<dbReference type="InterPro" id="IPR002933">
    <property type="entry name" value="Peptidase_M20"/>
</dbReference>
<evidence type="ECO:0000259" key="9">
    <source>
        <dbReference type="Pfam" id="PF07687"/>
    </source>
</evidence>
<keyword evidence="7" id="KW-0378">Hydrolase</keyword>
<keyword evidence="8" id="KW-0862">Zinc</keyword>
<organism evidence="10">
    <name type="scientific">Vannella robusta</name>
    <dbReference type="NCBI Taxonomy" id="1487602"/>
    <lineage>
        <taxon>Eukaryota</taxon>
        <taxon>Amoebozoa</taxon>
        <taxon>Discosea</taxon>
        <taxon>Flabellinia</taxon>
        <taxon>Vannellidae</taxon>
        <taxon>Vannella</taxon>
    </lineage>
</organism>
<dbReference type="Pfam" id="PF01546">
    <property type="entry name" value="Peptidase_M20"/>
    <property type="match status" value="1"/>
</dbReference>
<evidence type="ECO:0000256" key="7">
    <source>
        <dbReference type="ARBA" id="ARBA00022801"/>
    </source>
</evidence>
<dbReference type="InterPro" id="IPR001261">
    <property type="entry name" value="ArgE/DapE_CS"/>
</dbReference>
<dbReference type="InterPro" id="IPR036264">
    <property type="entry name" value="Bact_exopeptidase_dim_dom"/>
</dbReference>
<dbReference type="PANTHER" id="PTHR43808:SF31">
    <property type="entry name" value="N-ACETYL-L-CITRULLINE DEACETYLASE"/>
    <property type="match status" value="1"/>
</dbReference>
<dbReference type="InterPro" id="IPR010169">
    <property type="entry name" value="AcOrn-deacetyl"/>
</dbReference>
<evidence type="ECO:0000256" key="3">
    <source>
        <dbReference type="ARBA" id="ARBA00022490"/>
    </source>
</evidence>
<comment type="cofactor">
    <cofactor evidence="1">
        <name>Zn(2+)</name>
        <dbReference type="ChEBI" id="CHEBI:29105"/>
    </cofactor>
</comment>
<dbReference type="EMBL" id="HBKP01003571">
    <property type="protein sequence ID" value="CAE2204302.1"/>
    <property type="molecule type" value="Transcribed_RNA"/>
</dbReference>
<sequence length="384" mass="42355">MSSLKSLPWLRKLVGYNTVSCFSNLELIEECKDTLEKLGFGCLLFYNEDRTKANLLASIGPQDVPGIILSGHTDVVPVTGQKWDTDPFEIVESDGKLYGRGTCDMKGFVAVCMAFAQDFASADLKMPIHFAFSYDEEIGCLGVRSMAAHIQNQEVKPFCCFVGEPTMMRVVNKHKGKQYFECNVSGFECHSSLIHQGVNAVEFASELVSKIRSMKLKKQKEGPFDEQFDPPYTSIHCGVIHGGEACNIVPKHCMFKAEWRYIPADDPTALFSEVVEHGKELEKEMKQVIENTGIDIEIKASGPALDTPADSSVVQLGQQFSSSKGSLSVSYMTEAGFFNNAGVPTVIVGPGSIEQAHKPNEFVAVEQMEQCEKFIANVLQFAQT</sequence>